<feature type="domain" description="HTH hxlR-type" evidence="4">
    <location>
        <begin position="14"/>
        <end position="112"/>
    </location>
</feature>
<keyword evidence="2" id="KW-0238">DNA-binding</keyword>
<dbReference type="PANTHER" id="PTHR33204">
    <property type="entry name" value="TRANSCRIPTIONAL REGULATOR, MARR FAMILY"/>
    <property type="match status" value="1"/>
</dbReference>
<dbReference type="STRING" id="637679.GCA_001550055_02336"/>
<dbReference type="Gene3D" id="1.10.10.10">
    <property type="entry name" value="Winged helix-like DNA-binding domain superfamily/Winged helix DNA-binding domain"/>
    <property type="match status" value="1"/>
</dbReference>
<dbReference type="RefSeq" id="WP_068305205.1">
    <property type="nucleotide sequence ID" value="NZ_DAIOMO010000006.1"/>
</dbReference>
<dbReference type="InterPro" id="IPR036390">
    <property type="entry name" value="WH_DNA-bd_sf"/>
</dbReference>
<protein>
    <submittedName>
        <fullName evidence="5">Transcriptional regulator, HxlR family</fullName>
    </submittedName>
</protein>
<keyword evidence="1" id="KW-0805">Transcription regulation</keyword>
<evidence type="ECO:0000256" key="2">
    <source>
        <dbReference type="ARBA" id="ARBA00023125"/>
    </source>
</evidence>
<gene>
    <name evidence="5" type="ORF">SAMN04488071_2967</name>
</gene>
<sequence length="124" mass="14047">MRAKIGQRNDHTFCGVEATLEVIGGKWKGVILYHLVPETLRFGELGKLMPKITQRMLTRQLRELEGDGLVHRKVYPVVPPRVEYSLTERGRTLAPLIMQLKNWGDAYLSKEQPGTGFDTETPGD</sequence>
<dbReference type="InterPro" id="IPR002577">
    <property type="entry name" value="HTH_HxlR"/>
</dbReference>
<dbReference type="AlphaFoldDB" id="A0A1G7D711"/>
<evidence type="ECO:0000256" key="3">
    <source>
        <dbReference type="ARBA" id="ARBA00023163"/>
    </source>
</evidence>
<organism evidence="5 6">
    <name type="scientific">Kordiimonas lacus</name>
    <dbReference type="NCBI Taxonomy" id="637679"/>
    <lineage>
        <taxon>Bacteria</taxon>
        <taxon>Pseudomonadati</taxon>
        <taxon>Pseudomonadota</taxon>
        <taxon>Alphaproteobacteria</taxon>
        <taxon>Kordiimonadales</taxon>
        <taxon>Kordiimonadaceae</taxon>
        <taxon>Kordiimonas</taxon>
    </lineage>
</organism>
<dbReference type="GO" id="GO:0003677">
    <property type="term" value="F:DNA binding"/>
    <property type="evidence" value="ECO:0007669"/>
    <property type="project" value="UniProtKB-KW"/>
</dbReference>
<dbReference type="PROSITE" id="PS51118">
    <property type="entry name" value="HTH_HXLR"/>
    <property type="match status" value="1"/>
</dbReference>
<evidence type="ECO:0000313" key="6">
    <source>
        <dbReference type="Proteomes" id="UP000183685"/>
    </source>
</evidence>
<keyword evidence="6" id="KW-1185">Reference proteome</keyword>
<evidence type="ECO:0000256" key="1">
    <source>
        <dbReference type="ARBA" id="ARBA00023015"/>
    </source>
</evidence>
<dbReference type="InterPro" id="IPR036388">
    <property type="entry name" value="WH-like_DNA-bd_sf"/>
</dbReference>
<dbReference type="EMBL" id="FNAK01000007">
    <property type="protein sequence ID" value="SDE46770.1"/>
    <property type="molecule type" value="Genomic_DNA"/>
</dbReference>
<evidence type="ECO:0000259" key="4">
    <source>
        <dbReference type="PROSITE" id="PS51118"/>
    </source>
</evidence>
<evidence type="ECO:0000313" key="5">
    <source>
        <dbReference type="EMBL" id="SDE46770.1"/>
    </source>
</evidence>
<name>A0A1G7D711_9PROT</name>
<proteinExistence type="predicted"/>
<keyword evidence="3" id="KW-0804">Transcription</keyword>
<accession>A0A1G7D711</accession>
<reference evidence="5 6" key="1">
    <citation type="submission" date="2016-10" db="EMBL/GenBank/DDBJ databases">
        <authorList>
            <person name="de Groot N.N."/>
        </authorList>
    </citation>
    <scope>NUCLEOTIDE SEQUENCE [LARGE SCALE GENOMIC DNA]</scope>
    <source>
        <strain evidence="5 6">CGMCC 1.9109</strain>
    </source>
</reference>
<dbReference type="Pfam" id="PF01638">
    <property type="entry name" value="HxlR"/>
    <property type="match status" value="1"/>
</dbReference>
<dbReference type="Proteomes" id="UP000183685">
    <property type="component" value="Unassembled WGS sequence"/>
</dbReference>
<dbReference type="SUPFAM" id="SSF46785">
    <property type="entry name" value="Winged helix' DNA-binding domain"/>
    <property type="match status" value="1"/>
</dbReference>
<dbReference type="PANTHER" id="PTHR33204:SF29">
    <property type="entry name" value="TRANSCRIPTIONAL REGULATOR"/>
    <property type="match status" value="1"/>
</dbReference>